<keyword evidence="2" id="KW-0812">Transmembrane</keyword>
<dbReference type="GO" id="GO:0005886">
    <property type="term" value="C:plasma membrane"/>
    <property type="evidence" value="ECO:0007669"/>
    <property type="project" value="InterPro"/>
</dbReference>
<name>A0A2J0KYQ1_9BACT</name>
<dbReference type="Pfam" id="PF04357">
    <property type="entry name" value="TamB"/>
    <property type="match status" value="1"/>
</dbReference>
<sequence>MRFKTKFILSAVIIFVTCLAVIKSLDFLKEKYFYRFITNQLTKYSEKKWNADIYIGKIKGNIFTNLTLKDVALKDFKNYPKDFQFKSDSVQLRYRPLGIFFGRFDADLKGCRIIYGKVILPLDINHHNQVTTIVFGKKSMKLEDLTGLLPHEIRMTGLADFDGEIVLKDVTPHLLNINIKSRNCQLSYDSSVKINGSVNLEISGKASSPLIFGDIELKELYITGGFFDVSSFKDQKASAKLGFLKDSIINIDVRGDDIAAKQSSITARLDSRIKIKKDRDTKPYISGKVDIKNGSYQAYDNRFRITGGYILFRDLKKSPLIELEGDTRIRRYKIYARIKGTVDDSHLTLSSKPELSYPEIVSLFIFGKNFKNLTDEEREKLTDTDVNNILINDLFLGKAEARLARSVGLDDINMKFDTSPDKAQKINLPAVEFGKYIANDKLYVTYSTKPKEAKDVYPEQSVGGEVEITDNITLKGQRTWKESLNLPQEDRVDVEFRWNF</sequence>
<protein>
    <recommendedName>
        <fullName evidence="5">Translocation and assembly module TamB C-terminal domain-containing protein</fullName>
    </recommendedName>
</protein>
<organism evidence="6 7">
    <name type="scientific">Candidatus Aquitaenariimonas noxiae</name>
    <dbReference type="NCBI Taxonomy" id="1974741"/>
    <lineage>
        <taxon>Bacteria</taxon>
        <taxon>Pseudomonadati</taxon>
        <taxon>Candidatus Omnitrophota</taxon>
        <taxon>Candidatus Aquitaenariimonas</taxon>
    </lineage>
</organism>
<dbReference type="GO" id="GO:0097347">
    <property type="term" value="C:TAM protein secretion complex"/>
    <property type="evidence" value="ECO:0007669"/>
    <property type="project" value="TreeGrafter"/>
</dbReference>
<dbReference type="PANTHER" id="PTHR36985:SF1">
    <property type="entry name" value="TRANSLOCATION AND ASSEMBLY MODULE SUBUNIT TAMB"/>
    <property type="match status" value="1"/>
</dbReference>
<evidence type="ECO:0000256" key="2">
    <source>
        <dbReference type="ARBA" id="ARBA00022692"/>
    </source>
</evidence>
<reference evidence="6 7" key="1">
    <citation type="submission" date="2017-09" db="EMBL/GenBank/DDBJ databases">
        <title>Depth-based differentiation of microbial function through sediment-hosted aquifers and enrichment of novel symbionts in the deep terrestrial subsurface.</title>
        <authorList>
            <person name="Probst A.J."/>
            <person name="Ladd B."/>
            <person name="Jarett J.K."/>
            <person name="Geller-Mcgrath D.E."/>
            <person name="Sieber C.M."/>
            <person name="Emerson J.B."/>
            <person name="Anantharaman K."/>
            <person name="Thomas B.C."/>
            <person name="Malmstrom R."/>
            <person name="Stieglmeier M."/>
            <person name="Klingl A."/>
            <person name="Woyke T."/>
            <person name="Ryan C.M."/>
            <person name="Banfield J.F."/>
        </authorList>
    </citation>
    <scope>NUCLEOTIDE SEQUENCE [LARGE SCALE GENOMIC DNA]</scope>
    <source>
        <strain evidence="6">CG07_land_8_20_14_0_80_42_15</strain>
    </source>
</reference>
<evidence type="ECO:0000259" key="5">
    <source>
        <dbReference type="Pfam" id="PF04357"/>
    </source>
</evidence>
<dbReference type="EMBL" id="PEWV01000005">
    <property type="protein sequence ID" value="PIU42424.1"/>
    <property type="molecule type" value="Genomic_DNA"/>
</dbReference>
<comment type="caution">
    <text evidence="6">The sequence shown here is derived from an EMBL/GenBank/DDBJ whole genome shotgun (WGS) entry which is preliminary data.</text>
</comment>
<evidence type="ECO:0000256" key="1">
    <source>
        <dbReference type="ARBA" id="ARBA00004167"/>
    </source>
</evidence>
<feature type="domain" description="Translocation and assembly module TamB C-terminal" evidence="5">
    <location>
        <begin position="157"/>
        <end position="500"/>
    </location>
</feature>
<proteinExistence type="predicted"/>
<keyword evidence="3" id="KW-1133">Transmembrane helix</keyword>
<comment type="subcellular location">
    <subcellularLocation>
        <location evidence="1">Membrane</location>
        <topology evidence="1">Single-pass membrane protein</topology>
    </subcellularLocation>
</comment>
<dbReference type="Proteomes" id="UP000230052">
    <property type="component" value="Unassembled WGS sequence"/>
</dbReference>
<evidence type="ECO:0000256" key="3">
    <source>
        <dbReference type="ARBA" id="ARBA00022989"/>
    </source>
</evidence>
<dbReference type="GO" id="GO:0009306">
    <property type="term" value="P:protein secretion"/>
    <property type="evidence" value="ECO:0007669"/>
    <property type="project" value="InterPro"/>
</dbReference>
<accession>A0A2J0KYQ1</accession>
<evidence type="ECO:0000313" key="6">
    <source>
        <dbReference type="EMBL" id="PIU42424.1"/>
    </source>
</evidence>
<dbReference type="InterPro" id="IPR007452">
    <property type="entry name" value="TamB_C"/>
</dbReference>
<dbReference type="PANTHER" id="PTHR36985">
    <property type="entry name" value="TRANSLOCATION AND ASSEMBLY MODULE SUBUNIT TAMB"/>
    <property type="match status" value="1"/>
</dbReference>
<evidence type="ECO:0000256" key="4">
    <source>
        <dbReference type="ARBA" id="ARBA00023136"/>
    </source>
</evidence>
<keyword evidence="4" id="KW-0472">Membrane</keyword>
<evidence type="ECO:0000313" key="7">
    <source>
        <dbReference type="Proteomes" id="UP000230052"/>
    </source>
</evidence>
<gene>
    <name evidence="6" type="ORF">COS99_00230</name>
</gene>
<dbReference type="AlphaFoldDB" id="A0A2J0KYQ1"/>